<dbReference type="InterPro" id="IPR010562">
    <property type="entry name" value="Haemolymph_juvenile_hormone-bd"/>
</dbReference>
<evidence type="ECO:0000256" key="2">
    <source>
        <dbReference type="ARBA" id="ARBA00023108"/>
    </source>
</evidence>
<accession>A0ABD2NHQ4</accession>
<dbReference type="InterPro" id="IPR038606">
    <property type="entry name" value="To_sf"/>
</dbReference>
<dbReference type="Pfam" id="PF06585">
    <property type="entry name" value="JHBP"/>
    <property type="match status" value="1"/>
</dbReference>
<proteinExistence type="inferred from homology"/>
<dbReference type="FunFam" id="3.15.10.30:FF:000001">
    <property type="entry name" value="Takeout-like protein 1"/>
    <property type="match status" value="1"/>
</dbReference>
<feature type="signal peptide" evidence="4">
    <location>
        <begin position="1"/>
        <end position="19"/>
    </location>
</feature>
<organism evidence="5 6">
    <name type="scientific">Cryptolaemus montrouzieri</name>
    <dbReference type="NCBI Taxonomy" id="559131"/>
    <lineage>
        <taxon>Eukaryota</taxon>
        <taxon>Metazoa</taxon>
        <taxon>Ecdysozoa</taxon>
        <taxon>Arthropoda</taxon>
        <taxon>Hexapoda</taxon>
        <taxon>Insecta</taxon>
        <taxon>Pterygota</taxon>
        <taxon>Neoptera</taxon>
        <taxon>Endopterygota</taxon>
        <taxon>Coleoptera</taxon>
        <taxon>Polyphaga</taxon>
        <taxon>Cucujiformia</taxon>
        <taxon>Coccinelloidea</taxon>
        <taxon>Coccinellidae</taxon>
        <taxon>Scymninae</taxon>
        <taxon>Scymnini</taxon>
        <taxon>Cryptolaemus</taxon>
    </lineage>
</organism>
<keyword evidence="1 4" id="KW-0732">Signal</keyword>
<evidence type="ECO:0000256" key="3">
    <source>
        <dbReference type="ARBA" id="ARBA00060902"/>
    </source>
</evidence>
<sequence length="247" mass="27682">MKLLEFVMSFSLFISMLECKNLPKYLDRCSIKDPEEFSKCAISIAKKAAPQILKGDPDFKVQKLDPLKIPLLQLNAGPTLNLTLTNQIIDGLSTVDIKSITYDKATRKMTWDLLFDFIKLEGDYSIQGRILILPIVGSGKGILNFKKAHLVFSYDVNIESHKNGKQTIRVANTKLQTEFGGATFRMDNLFNGDKVLGDEMNRFLNDNWKEVLTEFEELVHSPMSSILGGVASGFLNNLSFDAAFSTD</sequence>
<name>A0ABD2NHQ4_9CUCU</name>
<evidence type="ECO:0000313" key="6">
    <source>
        <dbReference type="Proteomes" id="UP001516400"/>
    </source>
</evidence>
<protein>
    <submittedName>
        <fullName evidence="5">Uncharacterized protein</fullName>
    </submittedName>
</protein>
<comment type="caution">
    <text evidence="5">The sequence shown here is derived from an EMBL/GenBank/DDBJ whole genome shotgun (WGS) entry which is preliminary data.</text>
</comment>
<evidence type="ECO:0000256" key="1">
    <source>
        <dbReference type="ARBA" id="ARBA00022729"/>
    </source>
</evidence>
<dbReference type="SMART" id="SM00700">
    <property type="entry name" value="JHBP"/>
    <property type="match status" value="1"/>
</dbReference>
<dbReference type="EMBL" id="JABFTP020000103">
    <property type="protein sequence ID" value="KAL3278139.1"/>
    <property type="molecule type" value="Genomic_DNA"/>
</dbReference>
<reference evidence="5 6" key="1">
    <citation type="journal article" date="2021" name="BMC Biol.">
        <title>Horizontally acquired antibacterial genes associated with adaptive radiation of ladybird beetles.</title>
        <authorList>
            <person name="Li H.S."/>
            <person name="Tang X.F."/>
            <person name="Huang Y.H."/>
            <person name="Xu Z.Y."/>
            <person name="Chen M.L."/>
            <person name="Du X.Y."/>
            <person name="Qiu B.Y."/>
            <person name="Chen P.T."/>
            <person name="Zhang W."/>
            <person name="Slipinski A."/>
            <person name="Escalona H.E."/>
            <person name="Waterhouse R.M."/>
            <person name="Zwick A."/>
            <person name="Pang H."/>
        </authorList>
    </citation>
    <scope>NUCLEOTIDE SEQUENCE [LARGE SCALE GENOMIC DNA]</scope>
    <source>
        <strain evidence="5">SYSU2018</strain>
    </source>
</reference>
<comment type="similarity">
    <text evidence="3">Belongs to the TO family.</text>
</comment>
<dbReference type="Gene3D" id="3.15.10.30">
    <property type="entry name" value="Haemolymph juvenile hormone binding protein"/>
    <property type="match status" value="1"/>
</dbReference>
<keyword evidence="6" id="KW-1185">Reference proteome</keyword>
<dbReference type="Proteomes" id="UP001516400">
    <property type="component" value="Unassembled WGS sequence"/>
</dbReference>
<gene>
    <name evidence="5" type="ORF">HHI36_013482</name>
</gene>
<evidence type="ECO:0000313" key="5">
    <source>
        <dbReference type="EMBL" id="KAL3278139.1"/>
    </source>
</evidence>
<dbReference type="PANTHER" id="PTHR11008">
    <property type="entry name" value="PROTEIN TAKEOUT-LIKE PROTEIN"/>
    <property type="match status" value="1"/>
</dbReference>
<dbReference type="AlphaFoldDB" id="A0ABD2NHQ4"/>
<dbReference type="PANTHER" id="PTHR11008:SF32">
    <property type="entry name" value="CIRCADIAN CLOCK-CONTROLLED PROTEIN DAYWAKE-RELATED"/>
    <property type="match status" value="1"/>
</dbReference>
<dbReference type="GO" id="GO:0007623">
    <property type="term" value="P:circadian rhythm"/>
    <property type="evidence" value="ECO:0007669"/>
    <property type="project" value="UniProtKB-ARBA"/>
</dbReference>
<evidence type="ECO:0000256" key="4">
    <source>
        <dbReference type="SAM" id="SignalP"/>
    </source>
</evidence>
<feature type="chain" id="PRO_5044824159" evidence="4">
    <location>
        <begin position="20"/>
        <end position="247"/>
    </location>
</feature>
<keyword evidence="2" id="KW-0090">Biological rhythms</keyword>